<gene>
    <name evidence="1" type="ORF">V6N12_020666</name>
</gene>
<reference evidence="1 2" key="1">
    <citation type="journal article" date="2024" name="G3 (Bethesda)">
        <title>Genome assembly of Hibiscus sabdariffa L. provides insights into metabolisms of medicinal natural products.</title>
        <authorList>
            <person name="Kim T."/>
        </authorList>
    </citation>
    <scope>NUCLEOTIDE SEQUENCE [LARGE SCALE GENOMIC DNA]</scope>
    <source>
        <strain evidence="1">TK-2024</strain>
        <tissue evidence="1">Old leaves</tissue>
    </source>
</reference>
<dbReference type="Proteomes" id="UP001472677">
    <property type="component" value="Unassembled WGS sequence"/>
</dbReference>
<dbReference type="EMBL" id="JBBPBM010000039">
    <property type="protein sequence ID" value="KAK8526187.1"/>
    <property type="molecule type" value="Genomic_DNA"/>
</dbReference>
<sequence length="145" mass="15168">MPSDNGLEDVQGVSVDNVVHNATASDNGCVSGADNSGHSGNRTPQALYSVLGSDGVSSGNMMYYSAPVSHHVPQLPSNQSQFVSHPVPQLPSTQNQFVSAQYQTPGYGQLAQYLPAVVVAGSTMLQQSSTPQALLATPEFKEFAS</sequence>
<protein>
    <submittedName>
        <fullName evidence="1">Uncharacterized protein</fullName>
    </submittedName>
</protein>
<evidence type="ECO:0000313" key="1">
    <source>
        <dbReference type="EMBL" id="KAK8526187.1"/>
    </source>
</evidence>
<proteinExistence type="predicted"/>
<name>A0ABR2D0F9_9ROSI</name>
<accession>A0ABR2D0F9</accession>
<organism evidence="1 2">
    <name type="scientific">Hibiscus sabdariffa</name>
    <name type="common">roselle</name>
    <dbReference type="NCBI Taxonomy" id="183260"/>
    <lineage>
        <taxon>Eukaryota</taxon>
        <taxon>Viridiplantae</taxon>
        <taxon>Streptophyta</taxon>
        <taxon>Embryophyta</taxon>
        <taxon>Tracheophyta</taxon>
        <taxon>Spermatophyta</taxon>
        <taxon>Magnoliopsida</taxon>
        <taxon>eudicotyledons</taxon>
        <taxon>Gunneridae</taxon>
        <taxon>Pentapetalae</taxon>
        <taxon>rosids</taxon>
        <taxon>malvids</taxon>
        <taxon>Malvales</taxon>
        <taxon>Malvaceae</taxon>
        <taxon>Malvoideae</taxon>
        <taxon>Hibiscus</taxon>
    </lineage>
</organism>
<keyword evidence="2" id="KW-1185">Reference proteome</keyword>
<comment type="caution">
    <text evidence="1">The sequence shown here is derived from an EMBL/GenBank/DDBJ whole genome shotgun (WGS) entry which is preliminary data.</text>
</comment>
<evidence type="ECO:0000313" key="2">
    <source>
        <dbReference type="Proteomes" id="UP001472677"/>
    </source>
</evidence>